<sequence length="117" mass="13436">MSGPPEGARERLAAAQVALLRALLENAEAPPGFAPERLRAQAEALRRKRRRVVANLRPELLDQLGDRFATLFDSYARQHPRRTGTTARDDADAFARWLAHRDDVPRSPSRWWHRFRS</sequence>
<dbReference type="AlphaFoldDB" id="A0A8J3FV48"/>
<keyword evidence="3" id="KW-1185">Reference proteome</keyword>
<evidence type="ECO:0000313" key="3">
    <source>
        <dbReference type="Proteomes" id="UP000637578"/>
    </source>
</evidence>
<organism evidence="2 3">
    <name type="scientific">Longimycelium tulufanense</name>
    <dbReference type="NCBI Taxonomy" id="907463"/>
    <lineage>
        <taxon>Bacteria</taxon>
        <taxon>Bacillati</taxon>
        <taxon>Actinomycetota</taxon>
        <taxon>Actinomycetes</taxon>
        <taxon>Pseudonocardiales</taxon>
        <taxon>Pseudonocardiaceae</taxon>
        <taxon>Longimycelium</taxon>
    </lineage>
</organism>
<proteinExistence type="predicted"/>
<protein>
    <recommendedName>
        <fullName evidence="1">SCO6045-like C-terminal domain-containing protein</fullName>
    </recommendedName>
</protein>
<evidence type="ECO:0000259" key="1">
    <source>
        <dbReference type="Pfam" id="PF26136"/>
    </source>
</evidence>
<dbReference type="Proteomes" id="UP000637578">
    <property type="component" value="Unassembled WGS sequence"/>
</dbReference>
<accession>A0A8J3FV48</accession>
<dbReference type="InterPro" id="IPR058711">
    <property type="entry name" value="SCO6045-like_C"/>
</dbReference>
<comment type="caution">
    <text evidence="2">The sequence shown here is derived from an EMBL/GenBank/DDBJ whole genome shotgun (WGS) entry which is preliminary data.</text>
</comment>
<gene>
    <name evidence="2" type="ORF">GCM10012275_27980</name>
</gene>
<dbReference type="EMBL" id="BMMK01000011">
    <property type="protein sequence ID" value="GGM55242.1"/>
    <property type="molecule type" value="Genomic_DNA"/>
</dbReference>
<dbReference type="Pfam" id="PF26136">
    <property type="entry name" value="SCO6045_C"/>
    <property type="match status" value="1"/>
</dbReference>
<feature type="domain" description="SCO6045-like C-terminal" evidence="1">
    <location>
        <begin position="13"/>
        <end position="99"/>
    </location>
</feature>
<name>A0A8J3FV48_9PSEU</name>
<reference evidence="2" key="2">
    <citation type="submission" date="2020-09" db="EMBL/GenBank/DDBJ databases">
        <authorList>
            <person name="Sun Q."/>
            <person name="Zhou Y."/>
        </authorList>
    </citation>
    <scope>NUCLEOTIDE SEQUENCE</scope>
    <source>
        <strain evidence="2">CGMCC 4.5737</strain>
    </source>
</reference>
<reference evidence="2" key="1">
    <citation type="journal article" date="2014" name="Int. J. Syst. Evol. Microbiol.">
        <title>Complete genome sequence of Corynebacterium casei LMG S-19264T (=DSM 44701T), isolated from a smear-ripened cheese.</title>
        <authorList>
            <consortium name="US DOE Joint Genome Institute (JGI-PGF)"/>
            <person name="Walter F."/>
            <person name="Albersmeier A."/>
            <person name="Kalinowski J."/>
            <person name="Ruckert C."/>
        </authorList>
    </citation>
    <scope>NUCLEOTIDE SEQUENCE</scope>
    <source>
        <strain evidence="2">CGMCC 4.5737</strain>
    </source>
</reference>
<dbReference type="RefSeq" id="WP_189057715.1">
    <property type="nucleotide sequence ID" value="NZ_BMMK01000011.1"/>
</dbReference>
<evidence type="ECO:0000313" key="2">
    <source>
        <dbReference type="EMBL" id="GGM55242.1"/>
    </source>
</evidence>